<dbReference type="EMBL" id="BK059082">
    <property type="protein sequence ID" value="DAE28174.1"/>
    <property type="molecule type" value="Genomic_DNA"/>
</dbReference>
<reference evidence="1" key="1">
    <citation type="journal article" date="2021" name="Proc. Natl. Acad. Sci. U.S.A.">
        <title>A Catalog of Tens of Thousands of Viruses from Human Metagenomes Reveals Hidden Associations with Chronic Diseases.</title>
        <authorList>
            <person name="Tisza M.J."/>
            <person name="Buck C.B."/>
        </authorList>
    </citation>
    <scope>NUCLEOTIDE SEQUENCE</scope>
    <source>
        <strain evidence="1">CtQcs9</strain>
    </source>
</reference>
<proteinExistence type="predicted"/>
<dbReference type="SUPFAM" id="SSF55608">
    <property type="entry name" value="Homing endonucleases"/>
    <property type="match status" value="1"/>
</dbReference>
<name>A0A8S5R9S8_9VIRU</name>
<organism evidence="1">
    <name type="scientific">virus sp. ctQcs9</name>
    <dbReference type="NCBI Taxonomy" id="2825816"/>
    <lineage>
        <taxon>Viruses</taxon>
    </lineage>
</organism>
<sequence length="74" mass="8728">MIKLGVIERKTYENLHIPAIPEHLIKHFIRGYFDGDGCFTWNASPPNIKNREINWKTRCAWQIDAKTSQLLLEF</sequence>
<keyword evidence="1" id="KW-0540">Nuclease</keyword>
<dbReference type="InterPro" id="IPR027434">
    <property type="entry name" value="Homing_endonucl"/>
</dbReference>
<keyword evidence="1" id="KW-0378">Hydrolase</keyword>
<accession>A0A8S5R9S8</accession>
<keyword evidence="1" id="KW-0255">Endonuclease</keyword>
<dbReference type="GO" id="GO:0004519">
    <property type="term" value="F:endonuclease activity"/>
    <property type="evidence" value="ECO:0007669"/>
    <property type="project" value="UniProtKB-KW"/>
</dbReference>
<evidence type="ECO:0000313" key="1">
    <source>
        <dbReference type="EMBL" id="DAE28174.1"/>
    </source>
</evidence>
<protein>
    <submittedName>
        <fullName evidence="1">DNA endonuclease</fullName>
    </submittedName>
</protein>
<dbReference type="Gene3D" id="3.10.28.10">
    <property type="entry name" value="Homing endonucleases"/>
    <property type="match status" value="1"/>
</dbReference>